<dbReference type="STRING" id="1121322.SAMN02745136_02699"/>
<evidence type="ECO:0000313" key="5">
    <source>
        <dbReference type="EMBL" id="SHK53452.1"/>
    </source>
</evidence>
<keyword evidence="6" id="KW-1185">Reference proteome</keyword>
<evidence type="ECO:0000256" key="3">
    <source>
        <dbReference type="RuleBase" id="RU003476"/>
    </source>
</evidence>
<dbReference type="CDD" id="cd02883">
    <property type="entry name" value="NUDIX_Hydrolase"/>
    <property type="match status" value="1"/>
</dbReference>
<evidence type="ECO:0000313" key="6">
    <source>
        <dbReference type="Proteomes" id="UP000184386"/>
    </source>
</evidence>
<dbReference type="PROSITE" id="PS51462">
    <property type="entry name" value="NUDIX"/>
    <property type="match status" value="1"/>
</dbReference>
<dbReference type="OrthoDB" id="9816289at2"/>
<evidence type="ECO:0000256" key="2">
    <source>
        <dbReference type="ARBA" id="ARBA00022801"/>
    </source>
</evidence>
<protein>
    <submittedName>
        <fullName evidence="5">8-oxo-dGTP diphosphatase</fullName>
    </submittedName>
</protein>
<comment type="cofactor">
    <cofactor evidence="1">
        <name>Mg(2+)</name>
        <dbReference type="ChEBI" id="CHEBI:18420"/>
    </cofactor>
</comment>
<proteinExistence type="inferred from homology"/>
<dbReference type="Pfam" id="PF00293">
    <property type="entry name" value="NUDIX"/>
    <property type="match status" value="1"/>
</dbReference>
<gene>
    <name evidence="5" type="ORF">SAMN02745136_02699</name>
</gene>
<dbReference type="GO" id="GO:0016787">
    <property type="term" value="F:hydrolase activity"/>
    <property type="evidence" value="ECO:0007669"/>
    <property type="project" value="UniProtKB-KW"/>
</dbReference>
<evidence type="ECO:0000256" key="1">
    <source>
        <dbReference type="ARBA" id="ARBA00001946"/>
    </source>
</evidence>
<keyword evidence="2 3" id="KW-0378">Hydrolase</keyword>
<reference evidence="5 6" key="1">
    <citation type="submission" date="2016-11" db="EMBL/GenBank/DDBJ databases">
        <authorList>
            <person name="Jaros S."/>
            <person name="Januszkiewicz K."/>
            <person name="Wedrychowicz H."/>
        </authorList>
    </citation>
    <scope>NUCLEOTIDE SEQUENCE [LARGE SCALE GENOMIC DNA]</scope>
    <source>
        <strain evidence="5 6">DSM 15929</strain>
    </source>
</reference>
<dbReference type="InterPro" id="IPR020476">
    <property type="entry name" value="Nudix_hydrolase"/>
</dbReference>
<dbReference type="EMBL" id="FRAC01000013">
    <property type="protein sequence ID" value="SHK53452.1"/>
    <property type="molecule type" value="Genomic_DNA"/>
</dbReference>
<name>A0A1M6T8T4_9FIRM</name>
<dbReference type="InterPro" id="IPR015797">
    <property type="entry name" value="NUDIX_hydrolase-like_dom_sf"/>
</dbReference>
<dbReference type="AlphaFoldDB" id="A0A1M6T8T4"/>
<dbReference type="InterPro" id="IPR000086">
    <property type="entry name" value="NUDIX_hydrolase_dom"/>
</dbReference>
<feature type="domain" description="Nudix hydrolase" evidence="4">
    <location>
        <begin position="4"/>
        <end position="123"/>
    </location>
</feature>
<sequence>MEYTHFVSAAALVINDENEILLLKSPDRGWEYPGGMVESGETFQETIIREVLEETGVEVEILSFAGVSINIERNIVNMDFICRYKKGDLKTSDESLELKWVKKEDAFEMVSNPLTKKRLKNMLSNSKDIYCFGFKKEPFCTVNDKYYSIGL</sequence>
<dbReference type="Proteomes" id="UP000184386">
    <property type="component" value="Unassembled WGS sequence"/>
</dbReference>
<dbReference type="PROSITE" id="PS00893">
    <property type="entry name" value="NUDIX_BOX"/>
    <property type="match status" value="1"/>
</dbReference>
<dbReference type="PANTHER" id="PTHR43046">
    <property type="entry name" value="GDP-MANNOSE MANNOSYL HYDROLASE"/>
    <property type="match status" value="1"/>
</dbReference>
<dbReference type="Gene3D" id="3.90.79.10">
    <property type="entry name" value="Nucleoside Triphosphate Pyrophosphohydrolase"/>
    <property type="match status" value="1"/>
</dbReference>
<evidence type="ECO:0000259" key="4">
    <source>
        <dbReference type="PROSITE" id="PS51462"/>
    </source>
</evidence>
<dbReference type="InterPro" id="IPR020084">
    <property type="entry name" value="NUDIX_hydrolase_CS"/>
</dbReference>
<accession>A0A1M6T8T4</accession>
<comment type="similarity">
    <text evidence="3">Belongs to the Nudix hydrolase family.</text>
</comment>
<dbReference type="PRINTS" id="PR00502">
    <property type="entry name" value="NUDIXFAMILY"/>
</dbReference>
<dbReference type="PANTHER" id="PTHR43046:SF2">
    <property type="entry name" value="8-OXO-DGTP DIPHOSPHATASE-RELATED"/>
    <property type="match status" value="1"/>
</dbReference>
<dbReference type="RefSeq" id="WP_073276753.1">
    <property type="nucleotide sequence ID" value="NZ_FRAC01000013.1"/>
</dbReference>
<dbReference type="SUPFAM" id="SSF55811">
    <property type="entry name" value="Nudix"/>
    <property type="match status" value="1"/>
</dbReference>
<organism evidence="5 6">
    <name type="scientific">Anaerocolumna jejuensis DSM 15929</name>
    <dbReference type="NCBI Taxonomy" id="1121322"/>
    <lineage>
        <taxon>Bacteria</taxon>
        <taxon>Bacillati</taxon>
        <taxon>Bacillota</taxon>
        <taxon>Clostridia</taxon>
        <taxon>Lachnospirales</taxon>
        <taxon>Lachnospiraceae</taxon>
        <taxon>Anaerocolumna</taxon>
    </lineage>
</organism>